<dbReference type="Pfam" id="PF13499">
    <property type="entry name" value="EF-hand_7"/>
    <property type="match status" value="1"/>
</dbReference>
<sequence length="299" mass="32249">MASDELARKLQRRLTIGAAEEEAAETRAAVGVTAGTEGPPSQGPPSQGPPSQGPPSQGPPSQGPPSLPSPSQGPQSQGLRRASAPAGAGLQGSWRPRAEGTEGMGGLLGGSSHGNRDLGERVEPPPAERGPRIIAGERGGTRVPELLSRAQRREVERVFRLHNSRKDGYMDLMDLKCMMEKLGAPQTHLGLKEMIAEVDEDFDGRLSFREFLLIFHKAAAGELQEESGLLALARLSEIDVSAEGVKGAKNFFEAKVQAMAETSRFEAEIRAEQEDKRRQAEEQKQRRAAFRQLQSAFAN</sequence>
<dbReference type="PANTHER" id="PTHR13025:SF8">
    <property type="entry name" value="EF-HAND DOMAIN FAMILY, MEMBER D1"/>
    <property type="match status" value="1"/>
</dbReference>
<dbReference type="GO" id="GO:0005509">
    <property type="term" value="F:calcium ion binding"/>
    <property type="evidence" value="ECO:0007669"/>
    <property type="project" value="InterPro"/>
</dbReference>
<feature type="compositionally biased region" description="Low complexity" evidence="4">
    <location>
        <begin position="26"/>
        <end position="40"/>
    </location>
</feature>
<dbReference type="SMART" id="SM00054">
    <property type="entry name" value="EFh"/>
    <property type="match status" value="2"/>
</dbReference>
<dbReference type="PANTHER" id="PTHR13025">
    <property type="entry name" value="EF-HAND DOMAIN-CONTAINING PROTEIN D"/>
    <property type="match status" value="1"/>
</dbReference>
<keyword evidence="3" id="KW-0106">Calcium</keyword>
<proteinExistence type="predicted"/>
<evidence type="ECO:0000313" key="7">
    <source>
        <dbReference type="RefSeq" id="XP_032818312.1"/>
    </source>
</evidence>
<dbReference type="Gene3D" id="1.10.238.10">
    <property type="entry name" value="EF-hand"/>
    <property type="match status" value="1"/>
</dbReference>
<dbReference type="AlphaFoldDB" id="A0AAJ7TKN9"/>
<evidence type="ECO:0000256" key="1">
    <source>
        <dbReference type="ARBA" id="ARBA00022723"/>
    </source>
</evidence>
<feature type="compositionally biased region" description="Low complexity" evidence="4">
    <location>
        <begin position="69"/>
        <end position="78"/>
    </location>
</feature>
<name>A0AAJ7TKN9_PETMA</name>
<evidence type="ECO:0000259" key="5">
    <source>
        <dbReference type="PROSITE" id="PS50222"/>
    </source>
</evidence>
<dbReference type="RefSeq" id="XP_032818312.1">
    <property type="nucleotide sequence ID" value="XM_032962421.1"/>
</dbReference>
<dbReference type="SUPFAM" id="SSF47473">
    <property type="entry name" value="EF-hand"/>
    <property type="match status" value="1"/>
</dbReference>
<evidence type="ECO:0000256" key="2">
    <source>
        <dbReference type="ARBA" id="ARBA00022737"/>
    </source>
</evidence>
<accession>A0AAJ7TKN9</accession>
<dbReference type="CDD" id="cd00051">
    <property type="entry name" value="EFh"/>
    <property type="match status" value="1"/>
</dbReference>
<feature type="compositionally biased region" description="Pro residues" evidence="4">
    <location>
        <begin position="41"/>
        <end position="68"/>
    </location>
</feature>
<feature type="domain" description="EF-hand" evidence="5">
    <location>
        <begin position="186"/>
        <end position="221"/>
    </location>
</feature>
<evidence type="ECO:0000313" key="6">
    <source>
        <dbReference type="Proteomes" id="UP001318040"/>
    </source>
</evidence>
<feature type="domain" description="EF-hand" evidence="5">
    <location>
        <begin position="150"/>
        <end position="185"/>
    </location>
</feature>
<dbReference type="InterPro" id="IPR040365">
    <property type="entry name" value="EFHD1/2"/>
</dbReference>
<dbReference type="Proteomes" id="UP001318040">
    <property type="component" value="Chromosome 28"/>
</dbReference>
<dbReference type="InterPro" id="IPR011992">
    <property type="entry name" value="EF-hand-dom_pair"/>
</dbReference>
<gene>
    <name evidence="7" type="primary">LOC116947046</name>
</gene>
<dbReference type="KEGG" id="pmrn:116947046"/>
<dbReference type="FunFam" id="1.10.238.10:FF:000112">
    <property type="entry name" value="EF-hand domain family, member D2"/>
    <property type="match status" value="1"/>
</dbReference>
<evidence type="ECO:0000256" key="4">
    <source>
        <dbReference type="SAM" id="MobiDB-lite"/>
    </source>
</evidence>
<feature type="compositionally biased region" description="Basic and acidic residues" evidence="4">
    <location>
        <begin position="114"/>
        <end position="123"/>
    </location>
</feature>
<evidence type="ECO:0000256" key="3">
    <source>
        <dbReference type="ARBA" id="ARBA00022837"/>
    </source>
</evidence>
<reference evidence="7" key="1">
    <citation type="submission" date="2025-08" db="UniProtKB">
        <authorList>
            <consortium name="RefSeq"/>
        </authorList>
    </citation>
    <scope>IDENTIFICATION</scope>
    <source>
        <tissue evidence="7">Sperm</tissue>
    </source>
</reference>
<dbReference type="PROSITE" id="PS50222">
    <property type="entry name" value="EF_HAND_2"/>
    <property type="match status" value="2"/>
</dbReference>
<organism evidence="6 7">
    <name type="scientific">Petromyzon marinus</name>
    <name type="common">Sea lamprey</name>
    <dbReference type="NCBI Taxonomy" id="7757"/>
    <lineage>
        <taxon>Eukaryota</taxon>
        <taxon>Metazoa</taxon>
        <taxon>Chordata</taxon>
        <taxon>Craniata</taxon>
        <taxon>Vertebrata</taxon>
        <taxon>Cyclostomata</taxon>
        <taxon>Hyperoartia</taxon>
        <taxon>Petromyzontiformes</taxon>
        <taxon>Petromyzontidae</taxon>
        <taxon>Petromyzon</taxon>
    </lineage>
</organism>
<feature type="compositionally biased region" description="Gly residues" evidence="4">
    <location>
        <begin position="102"/>
        <end position="112"/>
    </location>
</feature>
<keyword evidence="6" id="KW-1185">Reference proteome</keyword>
<feature type="region of interest" description="Disordered" evidence="4">
    <location>
        <begin position="18"/>
        <end position="140"/>
    </location>
</feature>
<dbReference type="InterPro" id="IPR002048">
    <property type="entry name" value="EF_hand_dom"/>
</dbReference>
<keyword evidence="2" id="KW-0677">Repeat</keyword>
<keyword evidence="1" id="KW-0479">Metal-binding</keyword>
<protein>
    <submittedName>
        <fullName evidence="7">EF-hand domain-containing protein D2-like</fullName>
    </submittedName>
</protein>